<dbReference type="RefSeq" id="WP_146904944.1">
    <property type="nucleotide sequence ID" value="NZ_BJYS01000054.1"/>
</dbReference>
<reference evidence="2 3" key="1">
    <citation type="submission" date="2019-07" db="EMBL/GenBank/DDBJ databases">
        <title>Whole genome shotgun sequence of Adhaeribacter aerolatus NBRC 106133.</title>
        <authorList>
            <person name="Hosoyama A."/>
            <person name="Uohara A."/>
            <person name="Ohji S."/>
            <person name="Ichikawa N."/>
        </authorList>
    </citation>
    <scope>NUCLEOTIDE SEQUENCE [LARGE SCALE GENOMIC DNA]</scope>
    <source>
        <strain evidence="2 3">NBRC 106133</strain>
    </source>
</reference>
<evidence type="ECO:0000313" key="2">
    <source>
        <dbReference type="EMBL" id="GEO07223.1"/>
    </source>
</evidence>
<dbReference type="InterPro" id="IPR019619">
    <property type="entry name" value="DUF2490"/>
</dbReference>
<feature type="chain" id="PRO_5022160829" description="DUF2490 domain-containing protein" evidence="1">
    <location>
        <begin position="23"/>
        <end position="258"/>
    </location>
</feature>
<evidence type="ECO:0000256" key="1">
    <source>
        <dbReference type="SAM" id="SignalP"/>
    </source>
</evidence>
<dbReference type="Pfam" id="PF10677">
    <property type="entry name" value="DUF2490"/>
    <property type="match status" value="1"/>
</dbReference>
<feature type="signal peptide" evidence="1">
    <location>
        <begin position="1"/>
        <end position="22"/>
    </location>
</feature>
<keyword evidence="1" id="KW-0732">Signal</keyword>
<evidence type="ECO:0008006" key="4">
    <source>
        <dbReference type="Google" id="ProtNLM"/>
    </source>
</evidence>
<comment type="caution">
    <text evidence="2">The sequence shown here is derived from an EMBL/GenBank/DDBJ whole genome shotgun (WGS) entry which is preliminary data.</text>
</comment>
<proteinExistence type="predicted"/>
<organism evidence="2 3">
    <name type="scientific">Adhaeribacter aerolatus</name>
    <dbReference type="NCBI Taxonomy" id="670289"/>
    <lineage>
        <taxon>Bacteria</taxon>
        <taxon>Pseudomonadati</taxon>
        <taxon>Bacteroidota</taxon>
        <taxon>Cytophagia</taxon>
        <taxon>Cytophagales</taxon>
        <taxon>Hymenobacteraceae</taxon>
        <taxon>Adhaeribacter</taxon>
    </lineage>
</organism>
<dbReference type="EMBL" id="BJYS01000054">
    <property type="protein sequence ID" value="GEO07223.1"/>
    <property type="molecule type" value="Genomic_DNA"/>
</dbReference>
<dbReference type="OrthoDB" id="1118734at2"/>
<protein>
    <recommendedName>
        <fullName evidence="4">DUF2490 domain-containing protein</fullName>
    </recommendedName>
</protein>
<accession>A0A512B5H8</accession>
<dbReference type="Proteomes" id="UP000321532">
    <property type="component" value="Unassembled WGS sequence"/>
</dbReference>
<evidence type="ECO:0000313" key="3">
    <source>
        <dbReference type="Proteomes" id="UP000321532"/>
    </source>
</evidence>
<gene>
    <name evidence="2" type="ORF">AAE02nite_48870</name>
</gene>
<name>A0A512B5H8_9BACT</name>
<sequence length="258" mass="30665">MNKVYKLLLLLDSVFLMIPVCYGQTSTKQVTEREQVWLGYFNQTRLSNKFSLWLDVHARRNDFLDRWAQTIVRPGLTYHLSDHARLTAGYAYVSSWPASETDKTVRPEHRPWQQINWSGRSRKLQTNQWVRLEERFNRNIDDDALQDGYHFNFRVRYMIALMMPLKGDFIEKGVPFLVLNDEVHVNFGKEILYNYFDQNRFFAGVGFPFAKNLNAQLGYMQVFQQLPAGNRFYKTHALRLFIFHTLDFRNKETLESSK</sequence>
<dbReference type="AlphaFoldDB" id="A0A512B5H8"/>
<keyword evidence="3" id="KW-1185">Reference proteome</keyword>